<proteinExistence type="predicted"/>
<keyword evidence="5" id="KW-1185">Reference proteome</keyword>
<evidence type="ECO:0000313" key="2">
    <source>
        <dbReference type="EMBL" id="WGM02994.1"/>
    </source>
</evidence>
<evidence type="ECO:0000313" key="1">
    <source>
        <dbReference type="EMBL" id="QBY43290.1"/>
    </source>
</evidence>
<dbReference type="EMBL" id="CP123504">
    <property type="protein sequence ID" value="WGM02994.1"/>
    <property type="molecule type" value="Genomic_DNA"/>
</dbReference>
<dbReference type="KEGG" id="ans:ArsFIN_18570"/>
<evidence type="ECO:0000313" key="4">
    <source>
        <dbReference type="Proteomes" id="UP000295134"/>
    </source>
</evidence>
<accession>A0A4P7KXA7</accession>
<reference evidence="2" key="2">
    <citation type="submission" date="2023-04" db="EMBL/GenBank/DDBJ databases">
        <title>Genome dynamics across the evolutionary transition to endosymbiosis.</title>
        <authorList>
            <person name="Siozios S."/>
            <person name="Nadal-Jimenez P."/>
            <person name="Azagi T."/>
            <person name="Sprong H."/>
            <person name="Frost C.L."/>
            <person name="Parratt S.R."/>
            <person name="Taylor G."/>
            <person name="Brettell L."/>
            <person name="Lew K.C."/>
            <person name="Croft L."/>
            <person name="King K.C."/>
            <person name="Brockhurst M.A."/>
            <person name="Hypsa V."/>
            <person name="Novakova E."/>
            <person name="Darby A.C."/>
            <person name="Hurst G.D.D."/>
        </authorList>
    </citation>
    <scope>NUCLEOTIDE SEQUENCE</scope>
    <source>
        <strain evidence="3">ANv_CAN</strain>
        <strain evidence="2">APv</strain>
    </source>
</reference>
<dbReference type="GeneID" id="96876983"/>
<dbReference type="RefSeq" id="WP_026822556.1">
    <property type="nucleotide sequence ID" value="NZ_CP038613.1"/>
</dbReference>
<dbReference type="Proteomes" id="UP001177592">
    <property type="component" value="Chromosome"/>
</dbReference>
<protein>
    <submittedName>
        <fullName evidence="1">Uncharacterized protein</fullName>
    </submittedName>
</protein>
<dbReference type="Proteomes" id="UP000295134">
    <property type="component" value="Chromosome"/>
</dbReference>
<dbReference type="EMBL" id="CP123523">
    <property type="protein sequence ID" value="WGM07300.1"/>
    <property type="molecule type" value="Genomic_DNA"/>
</dbReference>
<reference evidence="1 4" key="1">
    <citation type="submission" date="2019-03" db="EMBL/GenBank/DDBJ databases">
        <title>Long-read sequencing reveals hyperdense prophage content in a complex bacterial symbiont genome.</title>
        <authorList>
            <person name="Frost C.L."/>
            <person name="Siozios S."/>
            <person name="Nadal-Jimenez P."/>
            <person name="Brockhurst M.A."/>
            <person name="King K.C."/>
            <person name="Darby A.C."/>
            <person name="Hurst G.D.D."/>
        </authorList>
    </citation>
    <scope>NUCLEOTIDE SEQUENCE [LARGE SCALE GENOMIC DNA]</scope>
    <source>
        <strain evidence="1 4">FIN</strain>
    </source>
</reference>
<dbReference type="Proteomes" id="UP001177595">
    <property type="component" value="Chromosome"/>
</dbReference>
<gene>
    <name evidence="1" type="ORF">ArsFIN_18570</name>
    <name evidence="2" type="ORF">QE210_07990</name>
    <name evidence="3" type="ORF">QE258_08620</name>
</gene>
<dbReference type="AlphaFoldDB" id="A0A4P7KXA7"/>
<dbReference type="EMBL" id="CP038613">
    <property type="protein sequence ID" value="QBY43290.1"/>
    <property type="molecule type" value="Genomic_DNA"/>
</dbReference>
<evidence type="ECO:0000313" key="3">
    <source>
        <dbReference type="EMBL" id="WGM07300.1"/>
    </source>
</evidence>
<evidence type="ECO:0000313" key="5">
    <source>
        <dbReference type="Proteomes" id="UP001177592"/>
    </source>
</evidence>
<sequence length="106" mass="12344">MKKTLIFIIMVIMAFDIYADQFYLVKSKLVIEDKKSKNNNKYRNEGTYIIIDKNNIKNSTANITKYKDYSKLNNLLPDCANKLKPVININPVDNIGVSHIFLTKWI</sequence>
<name>A0A4P7KXA7_9GAMM</name>
<organism evidence="1 4">
    <name type="scientific">Arsenophonus nasoniae</name>
    <name type="common">son-killer infecting Nasonia vitripennis</name>
    <dbReference type="NCBI Taxonomy" id="638"/>
    <lineage>
        <taxon>Bacteria</taxon>
        <taxon>Pseudomonadati</taxon>
        <taxon>Pseudomonadota</taxon>
        <taxon>Gammaproteobacteria</taxon>
        <taxon>Enterobacterales</taxon>
        <taxon>Morganellaceae</taxon>
        <taxon>Arsenophonus</taxon>
    </lineage>
</organism>